<dbReference type="PROSITE" id="PS51257">
    <property type="entry name" value="PROKAR_LIPOPROTEIN"/>
    <property type="match status" value="1"/>
</dbReference>
<feature type="signal peptide" evidence="1">
    <location>
        <begin position="1"/>
        <end position="25"/>
    </location>
</feature>
<dbReference type="AlphaFoldDB" id="A0A4R9C323"/>
<dbReference type="Pfam" id="PF08534">
    <property type="entry name" value="Redoxin"/>
    <property type="match status" value="1"/>
</dbReference>
<name>A0A4R9C323_9FIRM</name>
<dbReference type="Proteomes" id="UP000297454">
    <property type="component" value="Unassembled WGS sequence"/>
</dbReference>
<dbReference type="PROSITE" id="PS51352">
    <property type="entry name" value="THIOREDOXIN_2"/>
    <property type="match status" value="1"/>
</dbReference>
<comment type="caution">
    <text evidence="3">The sequence shown here is derived from an EMBL/GenBank/DDBJ whole genome shotgun (WGS) entry which is preliminary data.</text>
</comment>
<dbReference type="InterPro" id="IPR036249">
    <property type="entry name" value="Thioredoxin-like_sf"/>
</dbReference>
<dbReference type="Gene3D" id="3.40.30.10">
    <property type="entry name" value="Glutaredoxin"/>
    <property type="match status" value="1"/>
</dbReference>
<dbReference type="CDD" id="cd02966">
    <property type="entry name" value="TlpA_like_family"/>
    <property type="match status" value="1"/>
</dbReference>
<accession>A0A4R9C323</accession>
<gene>
    <name evidence="3" type="ORF">EQF91_00080</name>
</gene>
<dbReference type="RefSeq" id="WP_134744015.1">
    <property type="nucleotide sequence ID" value="NZ_CP119761.1"/>
</dbReference>
<dbReference type="EMBL" id="SCFR01000001">
    <property type="protein sequence ID" value="TFF67634.1"/>
    <property type="molecule type" value="Genomic_DNA"/>
</dbReference>
<evidence type="ECO:0000313" key="3">
    <source>
        <dbReference type="EMBL" id="TFF67634.1"/>
    </source>
</evidence>
<dbReference type="PANTHER" id="PTHR42852:SF16">
    <property type="entry name" value="THIOL:DISULFIDE INTERCHANGE PROTEIN TLPA"/>
    <property type="match status" value="1"/>
</dbReference>
<feature type="domain" description="Thioredoxin" evidence="2">
    <location>
        <begin position="68"/>
        <end position="209"/>
    </location>
</feature>
<dbReference type="PANTHER" id="PTHR42852">
    <property type="entry name" value="THIOL:DISULFIDE INTERCHANGE PROTEIN DSBE"/>
    <property type="match status" value="1"/>
</dbReference>
<reference evidence="3 4" key="1">
    <citation type="submission" date="2019-01" db="EMBL/GenBank/DDBJ databases">
        <title>Draft Genome Sequences of Helcococcus ovis Strains Isolated from the Uterus and Vagina of Dairy Cows with Metritis.</title>
        <authorList>
            <person name="Cunha F."/>
            <person name="Jeon S.J."/>
            <person name="Kutzer P."/>
            <person name="Galvao K.N."/>
        </authorList>
    </citation>
    <scope>NUCLEOTIDE SEQUENCE [LARGE SCALE GENOMIC DNA]</scope>
    <source>
        <strain evidence="3 4">KG-37</strain>
    </source>
</reference>
<dbReference type="InterPro" id="IPR013766">
    <property type="entry name" value="Thioredoxin_domain"/>
</dbReference>
<proteinExistence type="predicted"/>
<dbReference type="GO" id="GO:0016491">
    <property type="term" value="F:oxidoreductase activity"/>
    <property type="evidence" value="ECO:0007669"/>
    <property type="project" value="InterPro"/>
</dbReference>
<dbReference type="SUPFAM" id="SSF52833">
    <property type="entry name" value="Thioredoxin-like"/>
    <property type="match status" value="1"/>
</dbReference>
<keyword evidence="1" id="KW-0732">Signal</keyword>
<evidence type="ECO:0000259" key="2">
    <source>
        <dbReference type="PROSITE" id="PS51352"/>
    </source>
</evidence>
<keyword evidence="4" id="KW-1185">Reference proteome</keyword>
<protein>
    <submittedName>
        <fullName evidence="3">Redoxin domain-containing protein</fullName>
    </submittedName>
</protein>
<evidence type="ECO:0000256" key="1">
    <source>
        <dbReference type="SAM" id="SignalP"/>
    </source>
</evidence>
<sequence>MKKRILSGLMALSLVLTACSTGAKAKKDIMDNKKEHKKMEDKMDHMKSDKKDNMKLDQMSDATKVKKINQGELATDFNLPDINGKMYKLSDQKGKKVYVKFWASWCPICLAGLSELDEMSKNAKDYEIVTVVSPGHIGEKNKEDFIKWFKGLNYKNIKVLLDESGNFIKNYSIRSTPTNIIVGSDGVLIKVVPGQLNKEALNKIFSEVK</sequence>
<dbReference type="InterPro" id="IPR013740">
    <property type="entry name" value="Redoxin"/>
</dbReference>
<dbReference type="InterPro" id="IPR050553">
    <property type="entry name" value="Thioredoxin_ResA/DsbE_sf"/>
</dbReference>
<evidence type="ECO:0000313" key="4">
    <source>
        <dbReference type="Proteomes" id="UP000297454"/>
    </source>
</evidence>
<feature type="chain" id="PRO_5043195219" evidence="1">
    <location>
        <begin position="26"/>
        <end position="209"/>
    </location>
</feature>
<organism evidence="3 4">
    <name type="scientific">Helcococcus ovis</name>
    <dbReference type="NCBI Taxonomy" id="72026"/>
    <lineage>
        <taxon>Bacteria</taxon>
        <taxon>Bacillati</taxon>
        <taxon>Bacillota</taxon>
        <taxon>Tissierellia</taxon>
        <taxon>Tissierellales</taxon>
        <taxon>Peptoniphilaceae</taxon>
        <taxon>Helcococcus</taxon>
    </lineage>
</organism>